<dbReference type="InterPro" id="IPR000182">
    <property type="entry name" value="GNAT_dom"/>
</dbReference>
<dbReference type="GO" id="GO:0005840">
    <property type="term" value="C:ribosome"/>
    <property type="evidence" value="ECO:0007669"/>
    <property type="project" value="UniProtKB-KW"/>
</dbReference>
<gene>
    <name evidence="2" type="ORF">DFR28_105127</name>
</gene>
<dbReference type="OrthoDB" id="9806849at2"/>
<comment type="caution">
    <text evidence="2">The sequence shown here is derived from an EMBL/GenBank/DDBJ whole genome shotgun (WGS) entry which is preliminary data.</text>
</comment>
<dbReference type="GO" id="GO:0016747">
    <property type="term" value="F:acyltransferase activity, transferring groups other than amino-acyl groups"/>
    <property type="evidence" value="ECO:0007669"/>
    <property type="project" value="InterPro"/>
</dbReference>
<feature type="domain" description="N-acetyltransferase" evidence="1">
    <location>
        <begin position="10"/>
        <end position="166"/>
    </location>
</feature>
<dbReference type="CDD" id="cd04301">
    <property type="entry name" value="NAT_SF"/>
    <property type="match status" value="1"/>
</dbReference>
<dbReference type="EMBL" id="QNRT01000005">
    <property type="protein sequence ID" value="RBP48788.1"/>
    <property type="molecule type" value="Genomic_DNA"/>
</dbReference>
<accession>A0A395JJ35</accession>
<proteinExistence type="predicted"/>
<dbReference type="InterPro" id="IPR016181">
    <property type="entry name" value="Acyl_CoA_acyltransferase"/>
</dbReference>
<keyword evidence="2" id="KW-0689">Ribosomal protein</keyword>
<dbReference type="Gene3D" id="3.40.630.30">
    <property type="match status" value="1"/>
</dbReference>
<organism evidence="2 3">
    <name type="scientific">Arenicella xantha</name>
    <dbReference type="NCBI Taxonomy" id="644221"/>
    <lineage>
        <taxon>Bacteria</taxon>
        <taxon>Pseudomonadati</taxon>
        <taxon>Pseudomonadota</taxon>
        <taxon>Gammaproteobacteria</taxon>
        <taxon>Arenicellales</taxon>
        <taxon>Arenicellaceae</taxon>
        <taxon>Arenicella</taxon>
    </lineage>
</organism>
<evidence type="ECO:0000259" key="1">
    <source>
        <dbReference type="PROSITE" id="PS51186"/>
    </source>
</evidence>
<sequence length="173" mass="18924">MAKHSSNSKLTFSVPTPAVAAELTDLAMRSKAHWGYDEAFMQACRPELTVTDEDLANADSYYCIAQLYESLERKLIGFYKLQVQTQQRVELDALFVDPKYIGQGIGRVLFNHAEGFATALGASEMLVQSDPNAVEFYQTMGGVVFGETASGSISGRQLPVLKFALGSEGTLNR</sequence>
<keyword evidence="2" id="KW-0687">Ribonucleoprotein</keyword>
<keyword evidence="3" id="KW-1185">Reference proteome</keyword>
<protein>
    <submittedName>
        <fullName evidence="2">Ribosomal protein S18 acetylase RimI-like enzyme</fullName>
    </submittedName>
</protein>
<dbReference type="FunCoup" id="A0A395JJ35">
    <property type="interactions" value="79"/>
</dbReference>
<dbReference type="Pfam" id="PF00583">
    <property type="entry name" value="Acetyltransf_1"/>
    <property type="match status" value="1"/>
</dbReference>
<dbReference type="Proteomes" id="UP000253083">
    <property type="component" value="Unassembled WGS sequence"/>
</dbReference>
<dbReference type="AlphaFoldDB" id="A0A395JJ35"/>
<dbReference type="PROSITE" id="PS51186">
    <property type="entry name" value="GNAT"/>
    <property type="match status" value="1"/>
</dbReference>
<reference evidence="2 3" key="1">
    <citation type="submission" date="2018-06" db="EMBL/GenBank/DDBJ databases">
        <title>Genomic Encyclopedia of Type Strains, Phase IV (KMG-IV): sequencing the most valuable type-strain genomes for metagenomic binning, comparative biology and taxonomic classification.</title>
        <authorList>
            <person name="Goeker M."/>
        </authorList>
    </citation>
    <scope>NUCLEOTIDE SEQUENCE [LARGE SCALE GENOMIC DNA]</scope>
    <source>
        <strain evidence="2 3">DSM 24032</strain>
    </source>
</reference>
<evidence type="ECO:0000313" key="3">
    <source>
        <dbReference type="Proteomes" id="UP000253083"/>
    </source>
</evidence>
<dbReference type="SUPFAM" id="SSF55729">
    <property type="entry name" value="Acyl-CoA N-acyltransferases (Nat)"/>
    <property type="match status" value="1"/>
</dbReference>
<evidence type="ECO:0000313" key="2">
    <source>
        <dbReference type="EMBL" id="RBP48788.1"/>
    </source>
</evidence>
<name>A0A395JJ35_9GAMM</name>
<dbReference type="InParanoid" id="A0A395JJ35"/>